<organism evidence="2 3">
    <name type="scientific">Zoarces viviparus</name>
    <name type="common">Viviparous eelpout</name>
    <name type="synonym">Blennius viviparus</name>
    <dbReference type="NCBI Taxonomy" id="48416"/>
    <lineage>
        <taxon>Eukaryota</taxon>
        <taxon>Metazoa</taxon>
        <taxon>Chordata</taxon>
        <taxon>Craniata</taxon>
        <taxon>Vertebrata</taxon>
        <taxon>Euteleostomi</taxon>
        <taxon>Actinopterygii</taxon>
        <taxon>Neopterygii</taxon>
        <taxon>Teleostei</taxon>
        <taxon>Neoteleostei</taxon>
        <taxon>Acanthomorphata</taxon>
        <taxon>Eupercaria</taxon>
        <taxon>Perciformes</taxon>
        <taxon>Cottioidei</taxon>
        <taxon>Zoarcales</taxon>
        <taxon>Zoarcidae</taxon>
        <taxon>Zoarcinae</taxon>
        <taxon>Zoarces</taxon>
    </lineage>
</organism>
<feature type="compositionally biased region" description="Polar residues" evidence="1">
    <location>
        <begin position="1"/>
        <end position="11"/>
    </location>
</feature>
<dbReference type="Proteomes" id="UP001488805">
    <property type="component" value="Unassembled WGS sequence"/>
</dbReference>
<evidence type="ECO:0000313" key="2">
    <source>
        <dbReference type="EMBL" id="KAK9535563.1"/>
    </source>
</evidence>
<sequence length="67" mass="7279">MELGITTTSALQVPPPPRARMGGTPACRYYKASNHSRATLALYRPEIKGSGERDVTHGSPKTTYCTK</sequence>
<dbReference type="AlphaFoldDB" id="A0AAW1FMY5"/>
<protein>
    <submittedName>
        <fullName evidence="2">Uncharacterized protein</fullName>
    </submittedName>
</protein>
<reference evidence="2 3" key="1">
    <citation type="journal article" date="2024" name="Genome Biol. Evol.">
        <title>Chromosome-level genome assembly of the viviparous eelpout Zoarces viviparus.</title>
        <authorList>
            <person name="Fuhrmann N."/>
            <person name="Brasseur M.V."/>
            <person name="Bakowski C.E."/>
            <person name="Podsiadlowski L."/>
            <person name="Prost S."/>
            <person name="Krehenwinkel H."/>
            <person name="Mayer C."/>
        </authorList>
    </citation>
    <scope>NUCLEOTIDE SEQUENCE [LARGE SCALE GENOMIC DNA]</scope>
    <source>
        <strain evidence="2">NO-MEL_2022_Ind0_liver</strain>
    </source>
</reference>
<evidence type="ECO:0000256" key="1">
    <source>
        <dbReference type="SAM" id="MobiDB-lite"/>
    </source>
</evidence>
<proteinExistence type="predicted"/>
<keyword evidence="3" id="KW-1185">Reference proteome</keyword>
<accession>A0AAW1FMY5</accession>
<dbReference type="EMBL" id="JBCEZU010000056">
    <property type="protein sequence ID" value="KAK9535563.1"/>
    <property type="molecule type" value="Genomic_DNA"/>
</dbReference>
<evidence type="ECO:0000313" key="3">
    <source>
        <dbReference type="Proteomes" id="UP001488805"/>
    </source>
</evidence>
<feature type="region of interest" description="Disordered" evidence="1">
    <location>
        <begin position="1"/>
        <end position="22"/>
    </location>
</feature>
<name>A0AAW1FMY5_ZOAVI</name>
<comment type="caution">
    <text evidence="2">The sequence shown here is derived from an EMBL/GenBank/DDBJ whole genome shotgun (WGS) entry which is preliminary data.</text>
</comment>
<gene>
    <name evidence="2" type="ORF">VZT92_007938</name>
</gene>